<sequence>MIINNILEVSKKGLCVGCGTCESVCPKNSIKMVINKKKGIYLPNINQKLCNDCELCIKSCPGYELDFNSLSSELFNKCNTNQLIGKFLDTFIGYSTNMHIRYNSSSGGMITQILISSLELGIIDGALVTRMKKGNPLIPEPFIAKTKEEIIEASKSKYCPVPLNSALNELMTTKLKKIAVVGLPCHIHGIRKAEKINNKLRKKIIIHLGIFCIYTPTFNGTKLLLKKLSLNEEKIKNIEYRGKGWPGSMKIIDHKHEIIVNEYWKFIGLNFFIPFRCLKCCDGTNELADISFGDAWLPEYSNDKIGSSIIISRTKFSLELLYSLNENNKINLNEIDVGKVIESQRGMLYFKKKSFESRIKISRNSPEYNIKHLNPYLMDYVTSIYIYLSIYLASFSIFRKLLPHIPDKILVLYKLFPTLINRKKRI</sequence>
<feature type="transmembrane region" description="Helical" evidence="3">
    <location>
        <begin position="380"/>
        <end position="398"/>
    </location>
</feature>
<dbReference type="GO" id="GO:0052592">
    <property type="term" value="F:oxidoreductase activity, acting on CH or CH2 groups, with an iron-sulfur protein as acceptor"/>
    <property type="evidence" value="ECO:0007669"/>
    <property type="project" value="TreeGrafter"/>
</dbReference>
<dbReference type="PANTHER" id="PTHR31332:SF0">
    <property type="entry name" value="7-HYDROXYMETHYL CHLOROPHYLL A REDUCTASE, CHLOROPLASTIC"/>
    <property type="match status" value="1"/>
</dbReference>
<keyword evidence="3" id="KW-1133">Transmembrane helix</keyword>
<dbReference type="Pfam" id="PF12838">
    <property type="entry name" value="Fer4_7"/>
    <property type="match status" value="1"/>
</dbReference>
<keyword evidence="3" id="KW-0812">Transmembrane</keyword>
<dbReference type="OrthoDB" id="38261at2157"/>
<dbReference type="Pfam" id="PF04422">
    <property type="entry name" value="FrhB_FdhB_N"/>
    <property type="match status" value="1"/>
</dbReference>
<dbReference type="PANTHER" id="PTHR31332">
    <property type="entry name" value="7-HYDROXYMETHYL CHLOROPHYLL A REDUCTASE, CHLOROPLASTIC"/>
    <property type="match status" value="1"/>
</dbReference>
<evidence type="ECO:0000313" key="6">
    <source>
        <dbReference type="Proteomes" id="UP000007490"/>
    </source>
</evidence>
<feature type="domain" description="4Fe-4S ferredoxin-type" evidence="4">
    <location>
        <begin position="5"/>
        <end position="35"/>
    </location>
</feature>
<reference evidence="5 6" key="2">
    <citation type="journal article" date="2014" name="Int. J. Syst. Evol. Microbiol.">
        <title>Methanobacterium paludis sp. nov. and a novel strain of Methanobacterium lacus isolated from northern peatlands.</title>
        <authorList>
            <person name="Cadillo-Quiroz H."/>
            <person name="Brauer S.L."/>
            <person name="Goodson N."/>
            <person name="Yavitt J.B."/>
            <person name="Zinder S.H."/>
        </authorList>
    </citation>
    <scope>NUCLEOTIDE SEQUENCE [LARGE SCALE GENOMIC DNA]</scope>
    <source>
        <strain evidence="5 6">AL-21</strain>
    </source>
</reference>
<dbReference type="GO" id="GO:0051536">
    <property type="term" value="F:iron-sulfur cluster binding"/>
    <property type="evidence" value="ECO:0007669"/>
    <property type="project" value="UniProtKB-KW"/>
</dbReference>
<dbReference type="Gene3D" id="3.30.70.20">
    <property type="match status" value="1"/>
</dbReference>
<proteinExistence type="predicted"/>
<dbReference type="PROSITE" id="PS51379">
    <property type="entry name" value="4FE4S_FER_2"/>
    <property type="match status" value="2"/>
</dbReference>
<dbReference type="KEGG" id="mel:Metbo_0863"/>
<dbReference type="Pfam" id="PF04432">
    <property type="entry name" value="FrhB_FdhB_C"/>
    <property type="match status" value="1"/>
</dbReference>
<dbReference type="EMBL" id="CP002551">
    <property type="protein sequence ID" value="ADZ09113.1"/>
    <property type="molecule type" value="Genomic_DNA"/>
</dbReference>
<dbReference type="SUPFAM" id="SSF54862">
    <property type="entry name" value="4Fe-4S ferredoxins"/>
    <property type="match status" value="1"/>
</dbReference>
<evidence type="ECO:0000313" key="5">
    <source>
        <dbReference type="EMBL" id="ADZ09113.1"/>
    </source>
</evidence>
<evidence type="ECO:0000256" key="2">
    <source>
        <dbReference type="ARBA" id="ARBA00023014"/>
    </source>
</evidence>
<dbReference type="InterPro" id="IPR007525">
    <property type="entry name" value="FrhB_FdhB_C"/>
</dbReference>
<gene>
    <name evidence="5" type="ordered locus">Metbo_0863</name>
</gene>
<keyword evidence="2" id="KW-0411">Iron-sulfur</keyword>
<evidence type="ECO:0000256" key="3">
    <source>
        <dbReference type="SAM" id="Phobius"/>
    </source>
</evidence>
<dbReference type="STRING" id="877455.Metbo_0863"/>
<dbReference type="AlphaFoldDB" id="F0TBN6"/>
<dbReference type="PROSITE" id="PS00198">
    <property type="entry name" value="4FE4S_FER_1"/>
    <property type="match status" value="2"/>
</dbReference>
<dbReference type="GeneID" id="10277312"/>
<dbReference type="eggNOG" id="arCOG02473">
    <property type="taxonomic scope" value="Archaea"/>
</dbReference>
<dbReference type="InterPro" id="IPR007516">
    <property type="entry name" value="Co_F420_Hydgase/DH_bsu_N"/>
</dbReference>
<keyword evidence="1" id="KW-0408">Iron</keyword>
<dbReference type="Proteomes" id="UP000007490">
    <property type="component" value="Chromosome"/>
</dbReference>
<feature type="domain" description="4Fe-4S ferredoxin-type" evidence="4">
    <location>
        <begin position="41"/>
        <end position="70"/>
    </location>
</feature>
<keyword evidence="3" id="KW-0472">Membrane</keyword>
<dbReference type="RefSeq" id="WP_013644464.1">
    <property type="nucleotide sequence ID" value="NC_015216.1"/>
</dbReference>
<evidence type="ECO:0000256" key="1">
    <source>
        <dbReference type="ARBA" id="ARBA00023004"/>
    </source>
</evidence>
<dbReference type="InterPro" id="IPR017900">
    <property type="entry name" value="4Fe4S_Fe_S_CS"/>
</dbReference>
<protein>
    <submittedName>
        <fullName evidence="5">Coenzyme F420 hydrogenase/dehydrogenase beta subunit domain protein</fullName>
    </submittedName>
</protein>
<accession>F0TBN6</accession>
<dbReference type="InterPro" id="IPR017896">
    <property type="entry name" value="4Fe4S_Fe-S-bd"/>
</dbReference>
<dbReference type="eggNOG" id="arCOG02652">
    <property type="taxonomic scope" value="Archaea"/>
</dbReference>
<keyword evidence="6" id="KW-1185">Reference proteome</keyword>
<name>F0TBN6_METLA</name>
<organism evidence="5 6">
    <name type="scientific">Methanobacterium lacus (strain AL-21)</name>
    <dbReference type="NCBI Taxonomy" id="877455"/>
    <lineage>
        <taxon>Archaea</taxon>
        <taxon>Methanobacteriati</taxon>
        <taxon>Methanobacteriota</taxon>
        <taxon>Methanomada group</taxon>
        <taxon>Methanobacteria</taxon>
        <taxon>Methanobacteriales</taxon>
        <taxon>Methanobacteriaceae</taxon>
        <taxon>Methanobacterium</taxon>
    </lineage>
</organism>
<evidence type="ECO:0000259" key="4">
    <source>
        <dbReference type="PROSITE" id="PS51379"/>
    </source>
</evidence>
<dbReference type="HOGENOM" id="CLU_037958_3_0_2"/>
<dbReference type="InterPro" id="IPR045220">
    <property type="entry name" value="FRHB/FDHB/HCAR-like"/>
</dbReference>
<reference evidence="6" key="1">
    <citation type="submission" date="2011-02" db="EMBL/GenBank/DDBJ databases">
        <title>Complete sequence of Methanobacterium sp. AL-21.</title>
        <authorList>
            <consortium name="US DOE Joint Genome Institute"/>
            <person name="Lucas S."/>
            <person name="Copeland A."/>
            <person name="Lapidus A."/>
            <person name="Cheng J.-F."/>
            <person name="Goodwin L."/>
            <person name="Pitluck S."/>
            <person name="Chertkov O."/>
            <person name="Detter J.C."/>
            <person name="Han C."/>
            <person name="Tapia R."/>
            <person name="Land M."/>
            <person name="Hauser L."/>
            <person name="Kyrpides N."/>
            <person name="Ivanova N."/>
            <person name="Mikhailova N."/>
            <person name="Pagani I."/>
            <person name="Cadillo-Quiroz H."/>
            <person name="Imachi H."/>
            <person name="Zinder S."/>
            <person name="Liu W."/>
            <person name="Woyke T."/>
        </authorList>
    </citation>
    <scope>NUCLEOTIDE SEQUENCE [LARGE SCALE GENOMIC DNA]</scope>
    <source>
        <strain evidence="6">AL-21</strain>
    </source>
</reference>
<keyword evidence="2" id="KW-0479">Metal-binding</keyword>